<feature type="region of interest" description="Disordered" evidence="1">
    <location>
        <begin position="260"/>
        <end position="285"/>
    </location>
</feature>
<sequence>MPNSRRSTGRSWIPSTRQSCRGSVMRTSALPEATRRVLERAGRVVDLATDHLLIGGTAMTLHVAHRVSEDLDFVQFGKELDRARIGRILTQLRAAEPPELVTSLVARQHFDNEGYDIDDVHQDWMVDGVKVTFFCPDRREELDVLKKAAPESHGAVPVADLDTIFRLKAMVVAERWTSRDAFDLLHFVERQGRSMSEIDEVLRLKRPHYPFDSRMGLLTRPFTSFDPGFQSIEPNAPQTMAELAERMKATVNGYMRKTKKAALSSVSKGMDDLPPPDARDTSRER</sequence>
<protein>
    <recommendedName>
        <fullName evidence="4">Nucleotidyl transferase AbiEii/AbiGii toxin family protein</fullName>
    </recommendedName>
</protein>
<dbReference type="OrthoDB" id="9796281at2"/>
<organism evidence="2 3">
    <name type="scientific">Sphingomonas aracearum</name>
    <dbReference type="NCBI Taxonomy" id="2283317"/>
    <lineage>
        <taxon>Bacteria</taxon>
        <taxon>Pseudomonadati</taxon>
        <taxon>Pseudomonadota</taxon>
        <taxon>Alphaproteobacteria</taxon>
        <taxon>Sphingomonadales</taxon>
        <taxon>Sphingomonadaceae</taxon>
        <taxon>Sphingomonas</taxon>
    </lineage>
</organism>
<evidence type="ECO:0008006" key="4">
    <source>
        <dbReference type="Google" id="ProtNLM"/>
    </source>
</evidence>
<accession>A0A369W3J2</accession>
<dbReference type="Pfam" id="PF08843">
    <property type="entry name" value="AbiEii"/>
    <property type="match status" value="1"/>
</dbReference>
<dbReference type="EMBL" id="QQNB01000001">
    <property type="protein sequence ID" value="RDE06631.1"/>
    <property type="molecule type" value="Genomic_DNA"/>
</dbReference>
<proteinExistence type="predicted"/>
<evidence type="ECO:0000256" key="1">
    <source>
        <dbReference type="SAM" id="MobiDB-lite"/>
    </source>
</evidence>
<name>A0A369W3J2_9SPHN</name>
<evidence type="ECO:0000313" key="2">
    <source>
        <dbReference type="EMBL" id="RDE06631.1"/>
    </source>
</evidence>
<dbReference type="InterPro" id="IPR014942">
    <property type="entry name" value="AbiEii"/>
</dbReference>
<dbReference type="AlphaFoldDB" id="A0A369W3J2"/>
<gene>
    <name evidence="2" type="ORF">DVW87_02710</name>
</gene>
<reference evidence="2 3" key="1">
    <citation type="submission" date="2018-07" db="EMBL/GenBank/DDBJ databases">
        <title>a novel species of Sphingomonas isolated from the rhizosphere soil of Araceae plant.</title>
        <authorList>
            <person name="Zhiyong W."/>
            <person name="Qinglan Z."/>
            <person name="Zhiwei F."/>
            <person name="Ding X."/>
            <person name="Gejiao W."/>
            <person name="Shixue Z."/>
        </authorList>
    </citation>
    <scope>NUCLEOTIDE SEQUENCE [LARGE SCALE GENOMIC DNA]</scope>
    <source>
        <strain evidence="2 3">WZY 27</strain>
    </source>
</reference>
<keyword evidence="3" id="KW-1185">Reference proteome</keyword>
<dbReference type="Proteomes" id="UP000253918">
    <property type="component" value="Unassembled WGS sequence"/>
</dbReference>
<comment type="caution">
    <text evidence="2">The sequence shown here is derived from an EMBL/GenBank/DDBJ whole genome shotgun (WGS) entry which is preliminary data.</text>
</comment>
<evidence type="ECO:0000313" key="3">
    <source>
        <dbReference type="Proteomes" id="UP000253918"/>
    </source>
</evidence>